<protein>
    <submittedName>
        <fullName evidence="2">Uncharacterized protein</fullName>
    </submittedName>
</protein>
<evidence type="ECO:0000256" key="1">
    <source>
        <dbReference type="SAM" id="MobiDB-lite"/>
    </source>
</evidence>
<name>A0AAV3RAK9_LITER</name>
<feature type="compositionally biased region" description="Basic and acidic residues" evidence="1">
    <location>
        <begin position="65"/>
        <end position="78"/>
    </location>
</feature>
<comment type="caution">
    <text evidence="2">The sequence shown here is derived from an EMBL/GenBank/DDBJ whole genome shotgun (WGS) entry which is preliminary data.</text>
</comment>
<keyword evidence="3" id="KW-1185">Reference proteome</keyword>
<dbReference type="AlphaFoldDB" id="A0AAV3RAK9"/>
<dbReference type="EMBL" id="BAABME010008038">
    <property type="protein sequence ID" value="GAA0172251.1"/>
    <property type="molecule type" value="Genomic_DNA"/>
</dbReference>
<sequence length="127" mass="13713">MPVRGRGRRGGGGRKNQGEKTNQDNIFLSGGPIATRTRGRRAAAEAAVEVQPVIEEKVVEIVALDEEKKEEEGDKHMDGFGGDGAKSGDNVADDGGFGPLPERVKTVFLLTLLLLNDCPVYFFNDQN</sequence>
<evidence type="ECO:0000313" key="2">
    <source>
        <dbReference type="EMBL" id="GAA0172251.1"/>
    </source>
</evidence>
<feature type="region of interest" description="Disordered" evidence="1">
    <location>
        <begin position="1"/>
        <end position="33"/>
    </location>
</feature>
<feature type="compositionally biased region" description="Basic residues" evidence="1">
    <location>
        <begin position="1"/>
        <end position="12"/>
    </location>
</feature>
<reference evidence="2 3" key="1">
    <citation type="submission" date="2024-01" db="EMBL/GenBank/DDBJ databases">
        <title>The complete chloroplast genome sequence of Lithospermum erythrorhizon: insights into the phylogenetic relationship among Boraginaceae species and the maternal lineages of purple gromwells.</title>
        <authorList>
            <person name="Okada T."/>
            <person name="Watanabe K."/>
        </authorList>
    </citation>
    <scope>NUCLEOTIDE SEQUENCE [LARGE SCALE GENOMIC DNA]</scope>
</reference>
<proteinExistence type="predicted"/>
<gene>
    <name evidence="2" type="ORF">LIER_26107</name>
</gene>
<feature type="region of interest" description="Disordered" evidence="1">
    <location>
        <begin position="65"/>
        <end position="95"/>
    </location>
</feature>
<organism evidence="2 3">
    <name type="scientific">Lithospermum erythrorhizon</name>
    <name type="common">Purple gromwell</name>
    <name type="synonym">Lithospermum officinale var. erythrorhizon</name>
    <dbReference type="NCBI Taxonomy" id="34254"/>
    <lineage>
        <taxon>Eukaryota</taxon>
        <taxon>Viridiplantae</taxon>
        <taxon>Streptophyta</taxon>
        <taxon>Embryophyta</taxon>
        <taxon>Tracheophyta</taxon>
        <taxon>Spermatophyta</taxon>
        <taxon>Magnoliopsida</taxon>
        <taxon>eudicotyledons</taxon>
        <taxon>Gunneridae</taxon>
        <taxon>Pentapetalae</taxon>
        <taxon>asterids</taxon>
        <taxon>lamiids</taxon>
        <taxon>Boraginales</taxon>
        <taxon>Boraginaceae</taxon>
        <taxon>Boraginoideae</taxon>
        <taxon>Lithospermeae</taxon>
        <taxon>Lithospermum</taxon>
    </lineage>
</organism>
<evidence type="ECO:0000313" key="3">
    <source>
        <dbReference type="Proteomes" id="UP001454036"/>
    </source>
</evidence>
<accession>A0AAV3RAK9</accession>
<dbReference type="Proteomes" id="UP001454036">
    <property type="component" value="Unassembled WGS sequence"/>
</dbReference>